<comment type="caution">
    <text evidence="3">The sequence shown here is derived from an EMBL/GenBank/DDBJ whole genome shotgun (WGS) entry which is preliminary data.</text>
</comment>
<protein>
    <submittedName>
        <fullName evidence="3">ABC transporter substrate-binding protein</fullName>
    </submittedName>
</protein>
<feature type="region of interest" description="Disordered" evidence="1">
    <location>
        <begin position="60"/>
        <end position="82"/>
    </location>
</feature>
<organism evidence="3 4">
    <name type="scientific">Microbacterium gilvum</name>
    <dbReference type="NCBI Taxonomy" id="1336204"/>
    <lineage>
        <taxon>Bacteria</taxon>
        <taxon>Bacillati</taxon>
        <taxon>Actinomycetota</taxon>
        <taxon>Actinomycetes</taxon>
        <taxon>Micrococcales</taxon>
        <taxon>Microbacteriaceae</taxon>
        <taxon>Microbacterium</taxon>
    </lineage>
</organism>
<dbReference type="Gene3D" id="3.10.105.10">
    <property type="entry name" value="Dipeptide-binding Protein, Domain 3"/>
    <property type="match status" value="1"/>
</dbReference>
<proteinExistence type="predicted"/>
<dbReference type="Proteomes" id="UP001501645">
    <property type="component" value="Unassembled WGS sequence"/>
</dbReference>
<reference evidence="4" key="1">
    <citation type="journal article" date="2019" name="Int. J. Syst. Evol. Microbiol.">
        <title>The Global Catalogue of Microorganisms (GCM) 10K type strain sequencing project: providing services to taxonomists for standard genome sequencing and annotation.</title>
        <authorList>
            <consortium name="The Broad Institute Genomics Platform"/>
            <consortium name="The Broad Institute Genome Sequencing Center for Infectious Disease"/>
            <person name="Wu L."/>
            <person name="Ma J."/>
        </authorList>
    </citation>
    <scope>NUCLEOTIDE SEQUENCE [LARGE SCALE GENOMIC DNA]</scope>
    <source>
        <strain evidence="4">JCM 18537</strain>
    </source>
</reference>
<gene>
    <name evidence="3" type="ORF">GCM10023351_08510</name>
</gene>
<feature type="domain" description="Solute-binding protein family 5" evidence="2">
    <location>
        <begin position="120"/>
        <end position="497"/>
    </location>
</feature>
<dbReference type="Gene3D" id="3.90.76.10">
    <property type="entry name" value="Dipeptide-binding Protein, Domain 1"/>
    <property type="match status" value="1"/>
</dbReference>
<sequence>MSQTVDGLRLPSSLSAGSYLPDSIHIPFHRRNSTVKRNKIALSGLALLGIGGLVLAGCSSDTGGSGEETPSEGSSTAVITTNGSEPQYGLIGSMTGETGGGKIVTSIYAGLVAYDAEGAVVNDAAEEITVDSPTHLTVKLREGTTFTNGEEVTADNFTKAWNEGAKLSNGHYGSYFFEDIEGYSAEEDSELTGLEIVDDYTFTITLNKPASDFAQRLGYSAYYPLPDVAFEDLEAFAQSPIGNGPYMLDGEDAWQHDVRIDLVTNPDYDGPRVAQNGGLDIVFYATQDAAYADLQGGVLDVLDAIPDSAFETYETDLDGRTVNQPAAIFQSLTIPEWYEHFATDEEGRLRKAAISHAINREEITDVVFSGTRTPANDFTSPVIDGWSDSVPGSEVLEYDPELAQELWAQADEISPWEGEFTIAYNADGGHQTWVDATANSISNVLGITAVGDPYPDFATLLDARDASTVGPYRAGWQADYPGLYNFLAPLYASTAGGNDGKYNNPEFDALLAEGISATDPDEANAKFQEAQTVLFTDLPAIPLWYSNVTGGWAEGVENVVFGWDSVPIYTDITKAE</sequence>
<dbReference type="CDD" id="cd00995">
    <property type="entry name" value="PBP2_NikA_DppA_OppA_like"/>
    <property type="match status" value="1"/>
</dbReference>
<feature type="compositionally biased region" description="Low complexity" evidence="1">
    <location>
        <begin position="60"/>
        <end position="76"/>
    </location>
</feature>
<dbReference type="SUPFAM" id="SSF53850">
    <property type="entry name" value="Periplasmic binding protein-like II"/>
    <property type="match status" value="1"/>
</dbReference>
<dbReference type="InterPro" id="IPR039424">
    <property type="entry name" value="SBP_5"/>
</dbReference>
<dbReference type="Gene3D" id="3.40.190.10">
    <property type="entry name" value="Periplasmic binding protein-like II"/>
    <property type="match status" value="1"/>
</dbReference>
<accession>A0ABP8ZVV9</accession>
<dbReference type="PIRSF" id="PIRSF002741">
    <property type="entry name" value="MppA"/>
    <property type="match status" value="1"/>
</dbReference>
<name>A0ABP8ZVV9_9MICO</name>
<evidence type="ECO:0000313" key="4">
    <source>
        <dbReference type="Proteomes" id="UP001501645"/>
    </source>
</evidence>
<dbReference type="PANTHER" id="PTHR30290:SF83">
    <property type="entry name" value="ABC TRANSPORTER SUBSTRATE-BINDING PROTEIN"/>
    <property type="match status" value="1"/>
</dbReference>
<evidence type="ECO:0000313" key="3">
    <source>
        <dbReference type="EMBL" id="GAA4767401.1"/>
    </source>
</evidence>
<dbReference type="PANTHER" id="PTHR30290">
    <property type="entry name" value="PERIPLASMIC BINDING COMPONENT OF ABC TRANSPORTER"/>
    <property type="match status" value="1"/>
</dbReference>
<dbReference type="Pfam" id="PF00496">
    <property type="entry name" value="SBP_bac_5"/>
    <property type="match status" value="1"/>
</dbReference>
<keyword evidence="4" id="KW-1185">Reference proteome</keyword>
<dbReference type="EMBL" id="BAABKO010000001">
    <property type="protein sequence ID" value="GAA4767401.1"/>
    <property type="molecule type" value="Genomic_DNA"/>
</dbReference>
<dbReference type="InterPro" id="IPR030678">
    <property type="entry name" value="Peptide/Ni-bd"/>
</dbReference>
<evidence type="ECO:0000259" key="2">
    <source>
        <dbReference type="Pfam" id="PF00496"/>
    </source>
</evidence>
<evidence type="ECO:0000256" key="1">
    <source>
        <dbReference type="SAM" id="MobiDB-lite"/>
    </source>
</evidence>
<dbReference type="InterPro" id="IPR000914">
    <property type="entry name" value="SBP_5_dom"/>
</dbReference>